<evidence type="ECO:0000256" key="6">
    <source>
        <dbReference type="ARBA" id="ARBA00022813"/>
    </source>
</evidence>
<keyword evidence="10 12" id="KW-0234">DNA repair</keyword>
<evidence type="ECO:0000256" key="12">
    <source>
        <dbReference type="HAMAP-Rule" id="MF_00015"/>
    </source>
</evidence>
<dbReference type="InterPro" id="IPR036388">
    <property type="entry name" value="WH-like_DNA-bd_sf"/>
</dbReference>
<evidence type="ECO:0000256" key="2">
    <source>
        <dbReference type="ARBA" id="ARBA00022491"/>
    </source>
</evidence>
<accession>A0AAJ1AKE3</accession>
<dbReference type="NCBIfam" id="TIGR00498">
    <property type="entry name" value="lexA"/>
    <property type="match status" value="1"/>
</dbReference>
<dbReference type="SUPFAM" id="SSF51306">
    <property type="entry name" value="LexA/Signal peptidase"/>
    <property type="match status" value="1"/>
</dbReference>
<evidence type="ECO:0000256" key="9">
    <source>
        <dbReference type="ARBA" id="ARBA00023163"/>
    </source>
</evidence>
<keyword evidence="9 12" id="KW-0804">Transcription</keyword>
<dbReference type="GO" id="GO:0009432">
    <property type="term" value="P:SOS response"/>
    <property type="evidence" value="ECO:0007669"/>
    <property type="project" value="UniProtKB-UniRule"/>
</dbReference>
<dbReference type="InterPro" id="IPR006199">
    <property type="entry name" value="LexA_DNA-bd_dom"/>
</dbReference>
<comment type="function">
    <text evidence="12">Represses a number of genes involved in the response to DNA damage (SOS response), including recA and lexA. In the presence of single-stranded DNA, RecA interacts with LexA causing an autocatalytic cleavage which disrupts the DNA-binding part of LexA, leading to derepression of the SOS regulon and eventually DNA repair.</text>
</comment>
<feature type="domain" description="LexA repressor DNA-binding" evidence="15">
    <location>
        <begin position="2"/>
        <end position="63"/>
    </location>
</feature>
<keyword evidence="2 12" id="KW-0678">Repressor</keyword>
<evidence type="ECO:0000256" key="1">
    <source>
        <dbReference type="ARBA" id="ARBA00007484"/>
    </source>
</evidence>
<comment type="caution">
    <text evidence="16">The sequence shown here is derived from an EMBL/GenBank/DDBJ whole genome shotgun (WGS) entry which is preliminary data.</text>
</comment>
<evidence type="ECO:0000313" key="17">
    <source>
        <dbReference type="Proteomes" id="UP001197609"/>
    </source>
</evidence>
<dbReference type="GO" id="GO:0006281">
    <property type="term" value="P:DNA repair"/>
    <property type="evidence" value="ECO:0007669"/>
    <property type="project" value="UniProtKB-UniRule"/>
</dbReference>
<evidence type="ECO:0000256" key="3">
    <source>
        <dbReference type="ARBA" id="ARBA00022705"/>
    </source>
</evidence>
<comment type="subunit">
    <text evidence="12">Homodimer.</text>
</comment>
<dbReference type="PRINTS" id="PR00726">
    <property type="entry name" value="LEXASERPTASE"/>
</dbReference>
<dbReference type="AlphaFoldDB" id="A0AAJ1AKE3"/>
<dbReference type="HAMAP" id="MF_00015">
    <property type="entry name" value="LexA"/>
    <property type="match status" value="1"/>
</dbReference>
<feature type="active site" description="For autocatalytic cleavage activity" evidence="12">
    <location>
        <position position="155"/>
    </location>
</feature>
<comment type="similarity">
    <text evidence="1 12 13">Belongs to the peptidase S24 family.</text>
</comment>
<sequence length="197" mass="22562">MALTDRQRQILNFIANYKARHGAPPTQREIARHLKIYVRGVQYHLDRMEKAGYLTRTPKRARAIDLRREQRATVTPLLGRVAAGRPLLAEEHIEASYPLPREWTGSGKTFLLKVQGDSMRDARIFDGDLVLVTMQPEAHPDEIVVAMIEDEVTVKRFQIDGKTIVLMPENEDFAPIRITPEQPFRILGKVIGVFRKL</sequence>
<evidence type="ECO:0000256" key="7">
    <source>
        <dbReference type="ARBA" id="ARBA00023015"/>
    </source>
</evidence>
<dbReference type="EMBL" id="JAIOIU010000080">
    <property type="protein sequence ID" value="MBZ0159797.1"/>
    <property type="molecule type" value="Genomic_DNA"/>
</dbReference>
<name>A0AAJ1AKE3_9BACT</name>
<dbReference type="Proteomes" id="UP001197609">
    <property type="component" value="Unassembled WGS sequence"/>
</dbReference>
<evidence type="ECO:0000259" key="15">
    <source>
        <dbReference type="Pfam" id="PF01726"/>
    </source>
</evidence>
<keyword evidence="5 12" id="KW-0378">Hydrolase</keyword>
<feature type="active site" description="For autocatalytic cleavage activity" evidence="12">
    <location>
        <position position="118"/>
    </location>
</feature>
<evidence type="ECO:0000256" key="11">
    <source>
        <dbReference type="ARBA" id="ARBA00023236"/>
    </source>
</evidence>
<dbReference type="GO" id="GO:0045892">
    <property type="term" value="P:negative regulation of DNA-templated transcription"/>
    <property type="evidence" value="ECO:0007669"/>
    <property type="project" value="UniProtKB-UniRule"/>
</dbReference>
<keyword evidence="4 12" id="KW-0227">DNA damage</keyword>
<proteinExistence type="inferred from homology"/>
<dbReference type="GO" id="GO:0004252">
    <property type="term" value="F:serine-type endopeptidase activity"/>
    <property type="evidence" value="ECO:0007669"/>
    <property type="project" value="UniProtKB-UniRule"/>
</dbReference>
<dbReference type="InterPro" id="IPR039418">
    <property type="entry name" value="LexA-like"/>
</dbReference>
<reference evidence="16 17" key="1">
    <citation type="journal article" date="2021" name="bioRxiv">
        <title>Unraveling nitrogen, sulfur and carbon metabolic pathways and microbial community transcriptional responses to substrate deprivation and toxicity stresses in a bioreactor mimicking anoxic brackish coastal sediment conditions.</title>
        <authorList>
            <person name="Martins P.D."/>
            <person name="Echeveste M.J."/>
            <person name="Arshad A."/>
            <person name="Kurth J."/>
            <person name="Ouboter H."/>
            <person name="Jetten M.S.M."/>
            <person name="Welte C.U."/>
        </authorList>
    </citation>
    <scope>NUCLEOTIDE SEQUENCE [LARGE SCALE GENOMIC DNA]</scope>
    <source>
        <strain evidence="16">MAG_38</strain>
    </source>
</reference>
<keyword evidence="7 12" id="KW-0805">Transcription regulation</keyword>
<feature type="site" description="Cleavage; by autolysis" evidence="12">
    <location>
        <begin position="83"/>
        <end position="84"/>
    </location>
</feature>
<dbReference type="CDD" id="cd06529">
    <property type="entry name" value="S24_LexA-like"/>
    <property type="match status" value="1"/>
</dbReference>
<dbReference type="GO" id="GO:0006260">
    <property type="term" value="P:DNA replication"/>
    <property type="evidence" value="ECO:0007669"/>
    <property type="project" value="UniProtKB-UniRule"/>
</dbReference>
<evidence type="ECO:0000256" key="5">
    <source>
        <dbReference type="ARBA" id="ARBA00022801"/>
    </source>
</evidence>
<dbReference type="Pfam" id="PF00717">
    <property type="entry name" value="Peptidase_S24"/>
    <property type="match status" value="1"/>
</dbReference>
<dbReference type="Gene3D" id="1.10.10.10">
    <property type="entry name" value="Winged helix-like DNA-binding domain superfamily/Winged helix DNA-binding domain"/>
    <property type="match status" value="1"/>
</dbReference>
<dbReference type="InterPro" id="IPR015927">
    <property type="entry name" value="Peptidase_S24_S26A/B/C"/>
</dbReference>
<keyword evidence="8 12" id="KW-0238">DNA-binding</keyword>
<dbReference type="EC" id="3.4.21.88" evidence="12"/>
<comment type="caution">
    <text evidence="12">Lacks conserved residue(s) required for the propagation of feature annotation.</text>
</comment>
<dbReference type="GO" id="GO:0003677">
    <property type="term" value="F:DNA binding"/>
    <property type="evidence" value="ECO:0007669"/>
    <property type="project" value="UniProtKB-UniRule"/>
</dbReference>
<keyword evidence="11 12" id="KW-0742">SOS response</keyword>
<dbReference type="InterPro" id="IPR036286">
    <property type="entry name" value="LexA/Signal_pep-like_sf"/>
</dbReference>
<evidence type="ECO:0000256" key="13">
    <source>
        <dbReference type="RuleBase" id="RU003991"/>
    </source>
</evidence>
<feature type="domain" description="Peptidase S24/S26A/S26B/S26C" evidence="14">
    <location>
        <begin position="76"/>
        <end position="191"/>
    </location>
</feature>
<dbReference type="InterPro" id="IPR006197">
    <property type="entry name" value="Peptidase_S24_LexA"/>
</dbReference>
<dbReference type="PANTHER" id="PTHR33516">
    <property type="entry name" value="LEXA REPRESSOR"/>
    <property type="match status" value="1"/>
</dbReference>
<dbReference type="SUPFAM" id="SSF46785">
    <property type="entry name" value="Winged helix' DNA-binding domain"/>
    <property type="match status" value="1"/>
</dbReference>
<evidence type="ECO:0000256" key="8">
    <source>
        <dbReference type="ARBA" id="ARBA00023125"/>
    </source>
</evidence>
<dbReference type="GO" id="GO:0006508">
    <property type="term" value="P:proteolysis"/>
    <property type="evidence" value="ECO:0007669"/>
    <property type="project" value="InterPro"/>
</dbReference>
<dbReference type="InterPro" id="IPR050077">
    <property type="entry name" value="LexA_repressor"/>
</dbReference>
<evidence type="ECO:0000256" key="10">
    <source>
        <dbReference type="ARBA" id="ARBA00023204"/>
    </source>
</evidence>
<organism evidence="16 17">
    <name type="scientific">Candidatus Methylomirabilis tolerans</name>
    <dbReference type="NCBI Taxonomy" id="3123416"/>
    <lineage>
        <taxon>Bacteria</taxon>
        <taxon>Candidatus Methylomirabilota</taxon>
        <taxon>Candidatus Methylomirabilia</taxon>
        <taxon>Candidatus Methylomirabilales</taxon>
        <taxon>Candidatus Methylomirabilaceae</taxon>
        <taxon>Candidatus Methylomirabilis</taxon>
    </lineage>
</organism>
<evidence type="ECO:0000313" key="16">
    <source>
        <dbReference type="EMBL" id="MBZ0159797.1"/>
    </source>
</evidence>
<dbReference type="Pfam" id="PF01726">
    <property type="entry name" value="LexA_DNA_bind"/>
    <property type="match status" value="1"/>
</dbReference>
<keyword evidence="3 12" id="KW-0235">DNA replication</keyword>
<dbReference type="Gene3D" id="2.10.109.10">
    <property type="entry name" value="Umud Fragment, subunit A"/>
    <property type="match status" value="1"/>
</dbReference>
<gene>
    <name evidence="12 16" type="primary">lexA</name>
    <name evidence="16" type="ORF">K8G79_06660</name>
</gene>
<dbReference type="InterPro" id="IPR036390">
    <property type="entry name" value="WH_DNA-bd_sf"/>
</dbReference>
<dbReference type="PANTHER" id="PTHR33516:SF2">
    <property type="entry name" value="LEXA REPRESSOR-RELATED"/>
    <property type="match status" value="1"/>
</dbReference>
<protein>
    <recommendedName>
        <fullName evidence="12">LexA repressor</fullName>
        <ecNumber evidence="12">3.4.21.88</ecNumber>
    </recommendedName>
</protein>
<comment type="catalytic activity">
    <reaction evidence="12">
        <text>Hydrolysis of Ala-|-Gly bond in repressor LexA.</text>
        <dbReference type="EC" id="3.4.21.88"/>
    </reaction>
</comment>
<dbReference type="InterPro" id="IPR006200">
    <property type="entry name" value="LexA"/>
</dbReference>
<evidence type="ECO:0000256" key="4">
    <source>
        <dbReference type="ARBA" id="ARBA00022763"/>
    </source>
</evidence>
<dbReference type="FunFam" id="2.10.109.10:FF:000001">
    <property type="entry name" value="LexA repressor"/>
    <property type="match status" value="1"/>
</dbReference>
<keyword evidence="6 12" id="KW-0068">Autocatalytic cleavage</keyword>
<evidence type="ECO:0000259" key="14">
    <source>
        <dbReference type="Pfam" id="PF00717"/>
    </source>
</evidence>